<proteinExistence type="inferred from homology"/>
<accession>A0A3S3RS40</accession>
<dbReference type="UniPathway" id="UPA00276">
    <property type="reaction ID" value="UER00406"/>
</dbReference>
<evidence type="ECO:0000256" key="15">
    <source>
        <dbReference type="PIRNR" id="PIRNR004491"/>
    </source>
</evidence>
<keyword evidence="18" id="KW-1185">Reference proteome</keyword>
<keyword evidence="11 15" id="KW-0067">ATP-binding</keyword>
<comment type="caution">
    <text evidence="17">The sequence shown here is derived from an EMBL/GenBank/DDBJ whole genome shotgun (WGS) entry which is preliminary data.</text>
</comment>
<comment type="function">
    <text evidence="1">Catalyzes the phosphorylation of riboflavin to FMN followed by the adenylation of FMN to FAD.</text>
</comment>
<dbReference type="GO" id="GO:0005524">
    <property type="term" value="F:ATP binding"/>
    <property type="evidence" value="ECO:0007669"/>
    <property type="project" value="UniProtKB-UniRule"/>
</dbReference>
<evidence type="ECO:0000256" key="2">
    <source>
        <dbReference type="ARBA" id="ARBA00004726"/>
    </source>
</evidence>
<comment type="similarity">
    <text evidence="15">Belongs to the ribF family.</text>
</comment>
<dbReference type="Proteomes" id="UP000287853">
    <property type="component" value="Unassembled WGS sequence"/>
</dbReference>
<evidence type="ECO:0000313" key="17">
    <source>
        <dbReference type="EMBL" id="RWX46550.1"/>
    </source>
</evidence>
<dbReference type="SUPFAM" id="SSF82114">
    <property type="entry name" value="Riboflavin kinase-like"/>
    <property type="match status" value="1"/>
</dbReference>
<dbReference type="GO" id="GO:0008531">
    <property type="term" value="F:riboflavin kinase activity"/>
    <property type="evidence" value="ECO:0007669"/>
    <property type="project" value="UniProtKB-UniRule"/>
</dbReference>
<reference evidence="17 18" key="1">
    <citation type="submission" date="2017-01" db="EMBL/GenBank/DDBJ databases">
        <title>The cable genome- insights into the physiology and evolution of filamentous bacteria capable of sulfide oxidation via long distance electron transfer.</title>
        <authorList>
            <person name="Schreiber L."/>
            <person name="Bjerg J.T."/>
            <person name="Boggild A."/>
            <person name="Van De Vossenberg J."/>
            <person name="Meysman F."/>
            <person name="Nielsen L.P."/>
            <person name="Schramm A."/>
            <person name="Kjeldsen K.U."/>
        </authorList>
    </citation>
    <scope>NUCLEOTIDE SEQUENCE [LARGE SCALE GENOMIC DNA]</scope>
    <source>
        <strain evidence="17">MCF</strain>
    </source>
</reference>
<dbReference type="InterPro" id="IPR023465">
    <property type="entry name" value="Riboflavin_kinase_dom_sf"/>
</dbReference>
<dbReference type="InterPro" id="IPR002606">
    <property type="entry name" value="Riboflavin_kinase_bac"/>
</dbReference>
<dbReference type="EMBL" id="MTKO01000060">
    <property type="protein sequence ID" value="RWX46550.1"/>
    <property type="molecule type" value="Genomic_DNA"/>
</dbReference>
<dbReference type="SUPFAM" id="SSF52374">
    <property type="entry name" value="Nucleotidylyl transferase"/>
    <property type="match status" value="1"/>
</dbReference>
<evidence type="ECO:0000256" key="8">
    <source>
        <dbReference type="ARBA" id="ARBA00022741"/>
    </source>
</evidence>
<comment type="pathway">
    <text evidence="3 15">Cofactor biosynthesis; FMN biosynthesis; FMN from riboflavin (ATP route): step 1/1.</text>
</comment>
<dbReference type="GO" id="GO:0006747">
    <property type="term" value="P:FAD biosynthetic process"/>
    <property type="evidence" value="ECO:0007669"/>
    <property type="project" value="UniProtKB-UniRule"/>
</dbReference>
<dbReference type="EC" id="2.7.1.26" evidence="15"/>
<evidence type="ECO:0000256" key="1">
    <source>
        <dbReference type="ARBA" id="ARBA00002121"/>
    </source>
</evidence>
<gene>
    <name evidence="17" type="ORF">H206_00305</name>
</gene>
<keyword evidence="9 15" id="KW-0418">Kinase</keyword>
<evidence type="ECO:0000256" key="12">
    <source>
        <dbReference type="ARBA" id="ARBA00023268"/>
    </source>
</evidence>
<dbReference type="Gene3D" id="3.40.50.620">
    <property type="entry name" value="HUPs"/>
    <property type="match status" value="1"/>
</dbReference>
<dbReference type="PIRSF" id="PIRSF004491">
    <property type="entry name" value="FAD_Synth"/>
    <property type="match status" value="1"/>
</dbReference>
<keyword evidence="7 15" id="KW-0548">Nucleotidyltransferase</keyword>
<dbReference type="GO" id="GO:0009231">
    <property type="term" value="P:riboflavin biosynthetic process"/>
    <property type="evidence" value="ECO:0007669"/>
    <property type="project" value="InterPro"/>
</dbReference>
<dbReference type="FunFam" id="3.40.50.620:FF:000021">
    <property type="entry name" value="Riboflavin biosynthesis protein"/>
    <property type="match status" value="1"/>
</dbReference>
<evidence type="ECO:0000259" key="16">
    <source>
        <dbReference type="SMART" id="SM00904"/>
    </source>
</evidence>
<dbReference type="EC" id="2.7.7.2" evidence="15"/>
<dbReference type="GO" id="GO:0009398">
    <property type="term" value="P:FMN biosynthetic process"/>
    <property type="evidence" value="ECO:0007669"/>
    <property type="project" value="UniProtKB-UniRule"/>
</dbReference>
<name>A0A3S3RS40_9BACT</name>
<evidence type="ECO:0000256" key="14">
    <source>
        <dbReference type="ARBA" id="ARBA00049494"/>
    </source>
</evidence>
<comment type="pathway">
    <text evidence="2 15">Cofactor biosynthesis; FAD biosynthesis; FAD from FMN: step 1/1.</text>
</comment>
<dbReference type="Gene3D" id="2.40.30.30">
    <property type="entry name" value="Riboflavin kinase-like"/>
    <property type="match status" value="1"/>
</dbReference>
<comment type="catalytic activity">
    <reaction evidence="13 15">
        <text>riboflavin + ATP = FMN + ADP + H(+)</text>
        <dbReference type="Rhea" id="RHEA:14357"/>
        <dbReference type="ChEBI" id="CHEBI:15378"/>
        <dbReference type="ChEBI" id="CHEBI:30616"/>
        <dbReference type="ChEBI" id="CHEBI:57986"/>
        <dbReference type="ChEBI" id="CHEBI:58210"/>
        <dbReference type="ChEBI" id="CHEBI:456216"/>
        <dbReference type="EC" id="2.7.1.26"/>
    </reaction>
</comment>
<evidence type="ECO:0000256" key="4">
    <source>
        <dbReference type="ARBA" id="ARBA00022630"/>
    </source>
</evidence>
<keyword evidence="5 15" id="KW-0288">FMN</keyword>
<dbReference type="Pfam" id="PF06574">
    <property type="entry name" value="FAD_syn"/>
    <property type="match status" value="1"/>
</dbReference>
<evidence type="ECO:0000256" key="5">
    <source>
        <dbReference type="ARBA" id="ARBA00022643"/>
    </source>
</evidence>
<keyword evidence="6 15" id="KW-0808">Transferase</keyword>
<evidence type="ECO:0000256" key="13">
    <source>
        <dbReference type="ARBA" id="ARBA00047880"/>
    </source>
</evidence>
<dbReference type="InterPro" id="IPR015864">
    <property type="entry name" value="FAD_synthase"/>
</dbReference>
<dbReference type="NCBIfam" id="TIGR00083">
    <property type="entry name" value="ribF"/>
    <property type="match status" value="1"/>
</dbReference>
<evidence type="ECO:0000256" key="6">
    <source>
        <dbReference type="ARBA" id="ARBA00022679"/>
    </source>
</evidence>
<evidence type="ECO:0000256" key="10">
    <source>
        <dbReference type="ARBA" id="ARBA00022827"/>
    </source>
</evidence>
<dbReference type="InterPro" id="IPR023468">
    <property type="entry name" value="Riboflavin_kinase"/>
</dbReference>
<dbReference type="NCBIfam" id="NF004160">
    <property type="entry name" value="PRK05627.1-3"/>
    <property type="match status" value="1"/>
</dbReference>
<evidence type="ECO:0000256" key="11">
    <source>
        <dbReference type="ARBA" id="ARBA00022840"/>
    </source>
</evidence>
<organism evidence="17 18">
    <name type="scientific">Candidatus Electrothrix aarhusensis</name>
    <dbReference type="NCBI Taxonomy" id="1859131"/>
    <lineage>
        <taxon>Bacteria</taxon>
        <taxon>Pseudomonadati</taxon>
        <taxon>Thermodesulfobacteriota</taxon>
        <taxon>Desulfobulbia</taxon>
        <taxon>Desulfobulbales</taxon>
        <taxon>Desulfobulbaceae</taxon>
        <taxon>Candidatus Electrothrix</taxon>
    </lineage>
</organism>
<dbReference type="NCBIfam" id="NF004162">
    <property type="entry name" value="PRK05627.1-5"/>
    <property type="match status" value="1"/>
</dbReference>
<keyword evidence="4 15" id="KW-0285">Flavoprotein</keyword>
<dbReference type="InterPro" id="IPR015865">
    <property type="entry name" value="Riboflavin_kinase_bac/euk"/>
</dbReference>
<evidence type="ECO:0000256" key="7">
    <source>
        <dbReference type="ARBA" id="ARBA00022695"/>
    </source>
</evidence>
<evidence type="ECO:0000256" key="9">
    <source>
        <dbReference type="ARBA" id="ARBA00022777"/>
    </source>
</evidence>
<dbReference type="FunFam" id="2.40.30.30:FF:000003">
    <property type="entry name" value="Riboflavin biosynthesis protein"/>
    <property type="match status" value="1"/>
</dbReference>
<evidence type="ECO:0000313" key="18">
    <source>
        <dbReference type="Proteomes" id="UP000287853"/>
    </source>
</evidence>
<dbReference type="PANTHER" id="PTHR22749:SF6">
    <property type="entry name" value="RIBOFLAVIN KINASE"/>
    <property type="match status" value="1"/>
</dbReference>
<dbReference type="GO" id="GO:0003919">
    <property type="term" value="F:FMN adenylyltransferase activity"/>
    <property type="evidence" value="ECO:0007669"/>
    <property type="project" value="UniProtKB-UniRule"/>
</dbReference>
<dbReference type="InterPro" id="IPR014729">
    <property type="entry name" value="Rossmann-like_a/b/a_fold"/>
</dbReference>
<dbReference type="AlphaFoldDB" id="A0A3S3RS40"/>
<keyword evidence="12" id="KW-0511">Multifunctional enzyme</keyword>
<dbReference type="CDD" id="cd02064">
    <property type="entry name" value="FAD_synthetase_N"/>
    <property type="match status" value="1"/>
</dbReference>
<comment type="catalytic activity">
    <reaction evidence="14 15">
        <text>FMN + ATP + H(+) = FAD + diphosphate</text>
        <dbReference type="Rhea" id="RHEA:17237"/>
        <dbReference type="ChEBI" id="CHEBI:15378"/>
        <dbReference type="ChEBI" id="CHEBI:30616"/>
        <dbReference type="ChEBI" id="CHEBI:33019"/>
        <dbReference type="ChEBI" id="CHEBI:57692"/>
        <dbReference type="ChEBI" id="CHEBI:58210"/>
        <dbReference type="EC" id="2.7.7.2"/>
    </reaction>
</comment>
<dbReference type="SMART" id="SM00904">
    <property type="entry name" value="Flavokinase"/>
    <property type="match status" value="1"/>
</dbReference>
<dbReference type="Pfam" id="PF01687">
    <property type="entry name" value="Flavokinase"/>
    <property type="match status" value="1"/>
</dbReference>
<dbReference type="PANTHER" id="PTHR22749">
    <property type="entry name" value="RIBOFLAVIN KINASE/FMN ADENYLYLTRANSFERASE"/>
    <property type="match status" value="1"/>
</dbReference>
<sequence length="326" mass="36937">MHLYKNTQEIKNPFKRPVVTIGNFDGVHLGHQLLFHEVAIRAKRNGGTSVAITFDPHPLKVLRPEGIRLISTTRQKIELIRMAGIDVLIILPFDLDFAKTTATDFVNNILCDTIGVHELVVGYDYAFGRGREGNIDFLRGQGKEKGFPVSVVEAHYEEEMLVSSTKIRELVMEGRMHDVRNLLGRCYHIHGEVQRGKQRGGSEIGFPTANLKLSEEDLCPKKGVYVTQVLYDDKMYGSVTNIGYNPTFGENELLAETHIFDFNKDIYGHPIRLNLLRYLRGEVKFNSIEELSAQIQKDIATAKQVLTEAAKERVLSCEERFNAMTM</sequence>
<dbReference type="UniPathway" id="UPA00277">
    <property type="reaction ID" value="UER00407"/>
</dbReference>
<keyword evidence="10 15" id="KW-0274">FAD</keyword>
<feature type="domain" description="Riboflavin kinase" evidence="16">
    <location>
        <begin position="182"/>
        <end position="307"/>
    </location>
</feature>
<evidence type="ECO:0000256" key="3">
    <source>
        <dbReference type="ARBA" id="ARBA00005201"/>
    </source>
</evidence>
<protein>
    <recommendedName>
        <fullName evidence="15">Riboflavin biosynthesis protein</fullName>
    </recommendedName>
    <domain>
        <recommendedName>
            <fullName evidence="15">Riboflavin kinase</fullName>
            <ecNumber evidence="15">2.7.1.26</ecNumber>
        </recommendedName>
        <alternativeName>
            <fullName evidence="15">Flavokinase</fullName>
        </alternativeName>
    </domain>
    <domain>
        <recommendedName>
            <fullName evidence="15">FMN adenylyltransferase</fullName>
            <ecNumber evidence="15">2.7.7.2</ecNumber>
        </recommendedName>
        <alternativeName>
            <fullName evidence="15">FAD pyrophosphorylase</fullName>
        </alternativeName>
        <alternativeName>
            <fullName evidence="15">FAD synthase</fullName>
        </alternativeName>
    </domain>
</protein>
<keyword evidence="8 15" id="KW-0547">Nucleotide-binding</keyword>